<dbReference type="Gene3D" id="2.60.220.30">
    <property type="match status" value="1"/>
</dbReference>
<dbReference type="PROSITE" id="PS51145">
    <property type="entry name" value="ZU5"/>
    <property type="match status" value="1"/>
</dbReference>
<dbReference type="InterPro" id="IPR000906">
    <property type="entry name" value="ZU5_dom"/>
</dbReference>
<evidence type="ECO:0000259" key="3">
    <source>
        <dbReference type="PROSITE" id="PS51145"/>
    </source>
</evidence>
<feature type="signal peptide" evidence="2">
    <location>
        <begin position="1"/>
        <end position="20"/>
    </location>
</feature>
<feature type="chain" id="PRO_5043504457" description="ZU5 domain-containing protein" evidence="2">
    <location>
        <begin position="21"/>
        <end position="498"/>
    </location>
</feature>
<dbReference type="EMBL" id="CP158296">
    <property type="protein sequence ID" value="XBV83373.1"/>
    <property type="molecule type" value="Genomic_DNA"/>
</dbReference>
<evidence type="ECO:0000313" key="4">
    <source>
        <dbReference type="EMBL" id="XBV83373.1"/>
    </source>
</evidence>
<dbReference type="AlphaFoldDB" id="A0AAU7U4I4"/>
<dbReference type="RefSeq" id="WP_350240807.1">
    <property type="nucleotide sequence ID" value="NZ_CP158296.1"/>
</dbReference>
<sequence>MRMSFLIATTLILLSACGGAPGGGASGPPTPPLPPTPSPVGTPLGAATTATIGAAGGSLSLPGNTVRIDIPAGALSADTQVGIQEISDTAPGQHGHAYRLTPEGTTFAKPARLTFSYTDQDTLNSAPQALSIAYQDHAGVWQMYRKPARDLAAQTVSVETTHFSDWSMVQGVQLLPLKATVRVGEALALRVVHCDQPPQDEDDLFVPLPGTAKNECGYALASLTARNWAVNSAAGGNSSVGTVSATGATGDGTAQYTAPATRPPRNPVAVTVDVDDPLDGPFTLVSNVTVTDSTPQWQGTVTYTESGSKPWNVQSNFVGSGMETFKQVHTYKVVGVKEVDGPRTTLIFEQQGEAEYTDNGSIEKQVYSQCVVFGPVILRYDTVYQKAMQMAGSVTHQAEEDLHIDDGQYSLYVSGEDIPMKGQEKVTSYTKYGCTTTVDDSSYVKPWNYLQGPQDAKIEGHIDPAHPDTLTGGYDATSSMLGVSTHIRVDWNLHRSSP</sequence>
<accession>A0AAU7U4I4</accession>
<dbReference type="PROSITE" id="PS51257">
    <property type="entry name" value="PROKAR_LIPOPROTEIN"/>
    <property type="match status" value="1"/>
</dbReference>
<dbReference type="KEGG" id="dsc:ABOD76_01195"/>
<feature type="domain" description="ZU5" evidence="3">
    <location>
        <begin position="46"/>
        <end position="172"/>
    </location>
</feature>
<proteinExistence type="predicted"/>
<gene>
    <name evidence="4" type="ORF">ABOD76_01195</name>
</gene>
<protein>
    <recommendedName>
        <fullName evidence="3">ZU5 domain-containing protein</fullName>
    </recommendedName>
</protein>
<name>A0AAU7U4I4_9DEIO</name>
<feature type="region of interest" description="Disordered" evidence="1">
    <location>
        <begin position="22"/>
        <end position="44"/>
    </location>
</feature>
<keyword evidence="2" id="KW-0732">Signal</keyword>
<geneLocation type="plasmid" evidence="4">
    <name>pDson04</name>
</geneLocation>
<evidence type="ECO:0000256" key="1">
    <source>
        <dbReference type="SAM" id="MobiDB-lite"/>
    </source>
</evidence>
<organism evidence="4">
    <name type="scientific">Deinococcus sonorensis KR-87</name>
    <dbReference type="NCBI Taxonomy" id="694439"/>
    <lineage>
        <taxon>Bacteria</taxon>
        <taxon>Thermotogati</taxon>
        <taxon>Deinococcota</taxon>
        <taxon>Deinococci</taxon>
        <taxon>Deinococcales</taxon>
        <taxon>Deinococcaceae</taxon>
        <taxon>Deinococcus</taxon>
    </lineage>
</organism>
<evidence type="ECO:0000256" key="2">
    <source>
        <dbReference type="SAM" id="SignalP"/>
    </source>
</evidence>
<keyword evidence="4" id="KW-0614">Plasmid</keyword>
<reference evidence="4" key="1">
    <citation type="submission" date="2024-06" db="EMBL/GenBank/DDBJ databases">
        <title>Draft Genome Sequence of Deinococcus sonorensis Type Strain KR-87, a Biofilm Producing Representative of the Genus Deinococcus.</title>
        <authorList>
            <person name="Boren L.S."/>
            <person name="Grosso R.A."/>
            <person name="Hugenberg-Cox A.N."/>
            <person name="Hill J.T.E."/>
            <person name="Albert C.M."/>
            <person name="Tuohy J.M."/>
        </authorList>
    </citation>
    <scope>NUCLEOTIDE SEQUENCE</scope>
    <source>
        <strain evidence="4">KR-87</strain>
        <plasmid evidence="4">pDson04</plasmid>
    </source>
</reference>
<feature type="compositionally biased region" description="Pro residues" evidence="1">
    <location>
        <begin position="28"/>
        <end position="40"/>
    </location>
</feature>